<dbReference type="EMBL" id="JACBYR010000001">
    <property type="protein sequence ID" value="NYE82823.1"/>
    <property type="molecule type" value="Genomic_DNA"/>
</dbReference>
<dbReference type="CDD" id="cd18873">
    <property type="entry name" value="NUDIX_NadM_like"/>
    <property type="match status" value="1"/>
</dbReference>
<dbReference type="Gene3D" id="1.10.10.10">
    <property type="entry name" value="Winged helix-like DNA-binding domain superfamily/Winged helix DNA-binding domain"/>
    <property type="match status" value="1"/>
</dbReference>
<reference evidence="2 3" key="1">
    <citation type="submission" date="2020-07" db="EMBL/GenBank/DDBJ databases">
        <title>Genomic Encyclopedia of Type Strains, Phase IV (KMG-V): Genome sequencing to study the core and pangenomes of soil and plant-associated prokaryotes.</title>
        <authorList>
            <person name="Whitman W."/>
        </authorList>
    </citation>
    <scope>NUCLEOTIDE SEQUENCE [LARGE SCALE GENOMIC DNA]</scope>
    <source>
        <strain evidence="2 3">SAS40</strain>
    </source>
</reference>
<dbReference type="RefSeq" id="WP_179586006.1">
    <property type="nucleotide sequence ID" value="NZ_JACBYR010000001.1"/>
</dbReference>
<proteinExistence type="predicted"/>
<dbReference type="AlphaFoldDB" id="A0A7Y9IUP8"/>
<evidence type="ECO:0000313" key="3">
    <source>
        <dbReference type="Proteomes" id="UP000542125"/>
    </source>
</evidence>
<dbReference type="Proteomes" id="UP000542125">
    <property type="component" value="Unassembled WGS sequence"/>
</dbReference>
<sequence>MTTASFERPILTVDVVLLALLEQGRLHVALSPRPSDPFKGKLALPGGFVHTDKDRNTVDSARRILADKLGFAPSHLEQAFTESGPKRDPRGWSASVVYLALHPAAQLAPLQADGRVQLFDIDSLPRLAFDHLLLVEQAVKRLRAKAAYTSIAAHLLPREFTIPQMQTAFEQVTGQQVNAANFRRKILETGALKETRMVPAAYRPAQAYRLVEPLTDFGYNLF</sequence>
<dbReference type="InterPro" id="IPR036390">
    <property type="entry name" value="WH_DNA-bd_sf"/>
</dbReference>
<feature type="domain" description="NrtR DNA-binding winged helix" evidence="1">
    <location>
        <begin position="153"/>
        <end position="210"/>
    </location>
</feature>
<dbReference type="InterPro" id="IPR015797">
    <property type="entry name" value="NUDIX_hydrolase-like_dom_sf"/>
</dbReference>
<name>A0A7Y9IUP8_9BURK</name>
<gene>
    <name evidence="2" type="ORF">FHW18_002094</name>
</gene>
<organism evidence="2 3">
    <name type="scientific">Pigmentiphaga litoralis</name>
    <dbReference type="NCBI Taxonomy" id="516702"/>
    <lineage>
        <taxon>Bacteria</taxon>
        <taxon>Pseudomonadati</taxon>
        <taxon>Pseudomonadota</taxon>
        <taxon>Betaproteobacteria</taxon>
        <taxon>Burkholderiales</taxon>
        <taxon>Alcaligenaceae</taxon>
        <taxon>Pigmentiphaga</taxon>
    </lineage>
</organism>
<dbReference type="Gene3D" id="3.90.79.10">
    <property type="entry name" value="Nucleoside Triphosphate Pyrophosphohydrolase"/>
    <property type="match status" value="1"/>
</dbReference>
<evidence type="ECO:0000259" key="1">
    <source>
        <dbReference type="Pfam" id="PF21906"/>
    </source>
</evidence>
<dbReference type="PANTHER" id="PTHR43736">
    <property type="entry name" value="ADP-RIBOSE PYROPHOSPHATASE"/>
    <property type="match status" value="1"/>
</dbReference>
<dbReference type="Pfam" id="PF21906">
    <property type="entry name" value="WHD_NrtR"/>
    <property type="match status" value="1"/>
</dbReference>
<keyword evidence="3" id="KW-1185">Reference proteome</keyword>
<dbReference type="InterPro" id="IPR054105">
    <property type="entry name" value="WHD_NrtR"/>
</dbReference>
<dbReference type="InterPro" id="IPR036388">
    <property type="entry name" value="WH-like_DNA-bd_sf"/>
</dbReference>
<dbReference type="PANTHER" id="PTHR43736:SF4">
    <property type="entry name" value="SLR1690 PROTEIN"/>
    <property type="match status" value="1"/>
</dbReference>
<dbReference type="SUPFAM" id="SSF46785">
    <property type="entry name" value="Winged helix' DNA-binding domain"/>
    <property type="match status" value="1"/>
</dbReference>
<accession>A0A7Y9IUP8</accession>
<dbReference type="SUPFAM" id="SSF55811">
    <property type="entry name" value="Nudix"/>
    <property type="match status" value="1"/>
</dbReference>
<comment type="caution">
    <text evidence="2">The sequence shown here is derived from an EMBL/GenBank/DDBJ whole genome shotgun (WGS) entry which is preliminary data.</text>
</comment>
<evidence type="ECO:0000313" key="2">
    <source>
        <dbReference type="EMBL" id="NYE82823.1"/>
    </source>
</evidence>
<protein>
    <submittedName>
        <fullName evidence="2">ADP-ribose pyrophosphatase YjhB (NUDIX family)</fullName>
    </submittedName>
</protein>